<evidence type="ECO:0000313" key="2">
    <source>
        <dbReference type="Proteomes" id="UP000051861"/>
    </source>
</evidence>
<name>A0A0S7XRE6_UNCSA</name>
<evidence type="ECO:0008006" key="3">
    <source>
        <dbReference type="Google" id="ProtNLM"/>
    </source>
</evidence>
<organism evidence="1 2">
    <name type="scientific">candidate division WOR-1 bacterium DG_54_3</name>
    <dbReference type="NCBI Taxonomy" id="1703775"/>
    <lineage>
        <taxon>Bacteria</taxon>
        <taxon>Bacillati</taxon>
        <taxon>Saganbacteria</taxon>
    </lineage>
</organism>
<dbReference type="Pfam" id="PF03692">
    <property type="entry name" value="CxxCxxCC"/>
    <property type="match status" value="1"/>
</dbReference>
<dbReference type="AlphaFoldDB" id="A0A0S7XRE6"/>
<protein>
    <recommendedName>
        <fullName evidence="3">Fe-S oxidoreductase</fullName>
    </recommendedName>
</protein>
<comment type="caution">
    <text evidence="1">The sequence shown here is derived from an EMBL/GenBank/DDBJ whole genome shotgun (WGS) entry which is preliminary data.</text>
</comment>
<dbReference type="EMBL" id="LIZX01000139">
    <property type="protein sequence ID" value="KPJ65058.1"/>
    <property type="molecule type" value="Genomic_DNA"/>
</dbReference>
<reference evidence="1 2" key="1">
    <citation type="journal article" date="2015" name="Microbiome">
        <title>Genomic resolution of linkages in carbon, nitrogen, and sulfur cycling among widespread estuary sediment bacteria.</title>
        <authorList>
            <person name="Baker B.J."/>
            <person name="Lazar C.S."/>
            <person name="Teske A.P."/>
            <person name="Dick G.J."/>
        </authorList>
    </citation>
    <scope>NUCLEOTIDE SEQUENCE [LARGE SCALE GENOMIC DNA]</scope>
    <source>
        <strain evidence="1">DG_54_3</strain>
    </source>
</reference>
<sequence>MIKLLKRTIITFILLDNFLANLPKKILFKTHWVLEGKCKQCGTCCREIYLKVTPRQLSSKLFMKLAIAWISWIFDFILLRIDYDNHYLVFTCRHIRADGKCGNYFWRPNVCRNYPLIDYFEKPRLLPKCGFRARLRNML</sequence>
<accession>A0A0S7XRE6</accession>
<dbReference type="InterPro" id="IPR005358">
    <property type="entry name" value="Puta_zinc/iron-chelating_dom"/>
</dbReference>
<gene>
    <name evidence="1" type="ORF">AMJ44_11175</name>
</gene>
<evidence type="ECO:0000313" key="1">
    <source>
        <dbReference type="EMBL" id="KPJ65058.1"/>
    </source>
</evidence>
<dbReference type="InterPro" id="IPR012674">
    <property type="entry name" value="Calycin"/>
</dbReference>
<dbReference type="SUPFAM" id="SSF50814">
    <property type="entry name" value="Lipocalins"/>
    <property type="match status" value="1"/>
</dbReference>
<dbReference type="Proteomes" id="UP000051861">
    <property type="component" value="Unassembled WGS sequence"/>
</dbReference>
<proteinExistence type="predicted"/>